<name>A0A8E2BGQ2_9HYPH</name>
<dbReference type="Gene3D" id="3.20.20.360">
    <property type="entry name" value="Malate synthase, domain 3"/>
    <property type="match status" value="1"/>
</dbReference>
<dbReference type="Pfam" id="PF20656">
    <property type="entry name" value="MS_N"/>
    <property type="match status" value="1"/>
</dbReference>
<dbReference type="GO" id="GO:0005829">
    <property type="term" value="C:cytosol"/>
    <property type="evidence" value="ECO:0007669"/>
    <property type="project" value="TreeGrafter"/>
</dbReference>
<gene>
    <name evidence="2" type="ORF">HNQ96_005656</name>
</gene>
<proteinExistence type="predicted"/>
<dbReference type="InterPro" id="IPR046363">
    <property type="entry name" value="MS_N_TIM-barrel_dom"/>
</dbReference>
<evidence type="ECO:0000313" key="3">
    <source>
        <dbReference type="Proteomes" id="UP000532373"/>
    </source>
</evidence>
<feature type="domain" description="Malate synthase N-terminal" evidence="1">
    <location>
        <begin position="30"/>
        <end position="75"/>
    </location>
</feature>
<dbReference type="GO" id="GO:0000287">
    <property type="term" value="F:magnesium ion binding"/>
    <property type="evidence" value="ECO:0007669"/>
    <property type="project" value="TreeGrafter"/>
</dbReference>
<dbReference type="EMBL" id="JACHGI010000018">
    <property type="protein sequence ID" value="MBB6469765.1"/>
    <property type="molecule type" value="Genomic_DNA"/>
</dbReference>
<dbReference type="PANTHER" id="PTHR42739">
    <property type="entry name" value="MALATE SYNTHASE G"/>
    <property type="match status" value="1"/>
</dbReference>
<accession>A0A8E2BGQ2</accession>
<comment type="caution">
    <text evidence="2">The sequence shown here is derived from an EMBL/GenBank/DDBJ whole genome shotgun (WGS) entry which is preliminary data.</text>
</comment>
<protein>
    <submittedName>
        <fullName evidence="2">Malate synthase</fullName>
    </submittedName>
</protein>
<dbReference type="GO" id="GO:0006097">
    <property type="term" value="P:glyoxylate cycle"/>
    <property type="evidence" value="ECO:0007669"/>
    <property type="project" value="InterPro"/>
</dbReference>
<dbReference type="InterPro" id="IPR011076">
    <property type="entry name" value="Malate_synth_sf"/>
</dbReference>
<reference evidence="2 3" key="1">
    <citation type="submission" date="2020-08" db="EMBL/GenBank/DDBJ databases">
        <title>Genomic Encyclopedia of Type Strains, Phase IV (KMG-IV): sequencing the most valuable type-strain genomes for metagenomic binning, comparative biology and taxonomic classification.</title>
        <authorList>
            <person name="Goeker M."/>
        </authorList>
    </citation>
    <scope>NUCLEOTIDE SEQUENCE [LARGE SCALE GENOMIC DNA]</scope>
    <source>
        <strain evidence="2 3">DSM 17454</strain>
    </source>
</reference>
<dbReference type="GO" id="GO:0009436">
    <property type="term" value="P:glyoxylate catabolic process"/>
    <property type="evidence" value="ECO:0007669"/>
    <property type="project" value="TreeGrafter"/>
</dbReference>
<organism evidence="2 3">
    <name type="scientific">Aminobacter carboxidus</name>
    <dbReference type="NCBI Taxonomy" id="376165"/>
    <lineage>
        <taxon>Bacteria</taxon>
        <taxon>Pseudomonadati</taxon>
        <taxon>Pseudomonadota</taxon>
        <taxon>Alphaproteobacteria</taxon>
        <taxon>Hyphomicrobiales</taxon>
        <taxon>Phyllobacteriaceae</taxon>
        <taxon>Aminobacter</taxon>
    </lineage>
</organism>
<dbReference type="GO" id="GO:0004474">
    <property type="term" value="F:malate synthase activity"/>
    <property type="evidence" value="ECO:0007669"/>
    <property type="project" value="InterPro"/>
</dbReference>
<evidence type="ECO:0000313" key="2">
    <source>
        <dbReference type="EMBL" id="MBB6469765.1"/>
    </source>
</evidence>
<dbReference type="InterPro" id="IPR048356">
    <property type="entry name" value="MS_N"/>
</dbReference>
<dbReference type="InterPro" id="IPR006253">
    <property type="entry name" value="Malate_synthG"/>
</dbReference>
<dbReference type="Proteomes" id="UP000532373">
    <property type="component" value="Unassembled WGS sequence"/>
</dbReference>
<dbReference type="SUPFAM" id="SSF51645">
    <property type="entry name" value="Malate synthase G"/>
    <property type="match status" value="1"/>
</dbReference>
<feature type="non-terminal residue" evidence="2">
    <location>
        <position position="77"/>
    </location>
</feature>
<dbReference type="AlphaFoldDB" id="A0A8E2BGQ2"/>
<evidence type="ECO:0000259" key="1">
    <source>
        <dbReference type="Pfam" id="PF20656"/>
    </source>
</evidence>
<sequence length="77" mass="8691">MNMINRISDRVSLHGLSVARELHDFVGEAIVGTGVEADAFWEGFAAIVHDLGPKNRALVEKRDDFQLKLDAWYRKHG</sequence>
<dbReference type="PANTHER" id="PTHR42739:SF1">
    <property type="entry name" value="MALATE SYNTHASE G"/>
    <property type="match status" value="1"/>
</dbReference>